<keyword evidence="5 7" id="KW-1133">Transmembrane helix</keyword>
<dbReference type="PANTHER" id="PTHR23513">
    <property type="entry name" value="INTEGRAL MEMBRANE EFFLUX PROTEIN-RELATED"/>
    <property type="match status" value="1"/>
</dbReference>
<gene>
    <name evidence="8" type="ORF">NUH88_08010</name>
</gene>
<evidence type="ECO:0000256" key="6">
    <source>
        <dbReference type="ARBA" id="ARBA00023136"/>
    </source>
</evidence>
<dbReference type="InterPro" id="IPR036259">
    <property type="entry name" value="MFS_trans_sf"/>
</dbReference>
<dbReference type="CDD" id="cd06173">
    <property type="entry name" value="MFS_MefA_like"/>
    <property type="match status" value="1"/>
</dbReference>
<feature type="transmembrane region" description="Helical" evidence="7">
    <location>
        <begin position="84"/>
        <end position="104"/>
    </location>
</feature>
<dbReference type="Proteomes" id="UP001060336">
    <property type="component" value="Chromosome"/>
</dbReference>
<name>A0A9J7AWF5_9PROT</name>
<feature type="transmembrane region" description="Helical" evidence="7">
    <location>
        <begin position="21"/>
        <end position="40"/>
    </location>
</feature>
<sequence length="417" mass="44389">MSLATSAARFCQAFRNRDYSIYCIGSSLTVIGLWMQRIAIGWVTWQLTESPTWLGIISFAELFPVVILSPFAGALADRADRLTIARVAQCLNMAQATILTILTLTGTLNIWLLLALALWTGVVVSFWQPARMAMIPNLVRREDLASAVAINSVIFNAARFVGPALAGLVIVGYGAGYAFLANAVSYLPFIAALFMIRPRADLAPRKSRGGIFVQMVEGYSYSLKHPGIGPTLVLMMVACICLRPVFELLPGYAAEIFERGAEGLSMMATVTGIGAVVGGIYLGQRAGLEGLVQLSLVSVAAMIAALLVFSLTSNFWVGLAALSVAGGAMVTHGAGSQTLIQSAVDEHMRGRVIALYGMMFRGGPAIGSLTMGWVSDWAGLRLPLIVGCGLTVIALGWMVLRRNAIRDALEARGGISP</sequence>
<keyword evidence="4 7" id="KW-0812">Transmembrane</keyword>
<feature type="transmembrane region" description="Helical" evidence="7">
    <location>
        <begin position="52"/>
        <end position="72"/>
    </location>
</feature>
<feature type="transmembrane region" description="Helical" evidence="7">
    <location>
        <begin position="352"/>
        <end position="374"/>
    </location>
</feature>
<evidence type="ECO:0000313" key="8">
    <source>
        <dbReference type="EMBL" id="UUX51632.1"/>
    </source>
</evidence>
<comment type="subcellular location">
    <subcellularLocation>
        <location evidence="1">Cell membrane</location>
        <topology evidence="1">Multi-pass membrane protein</topology>
    </subcellularLocation>
</comment>
<keyword evidence="2" id="KW-0813">Transport</keyword>
<dbReference type="SUPFAM" id="SSF103473">
    <property type="entry name" value="MFS general substrate transporter"/>
    <property type="match status" value="1"/>
</dbReference>
<proteinExistence type="predicted"/>
<dbReference type="EMBL" id="CP102480">
    <property type="protein sequence ID" value="UUX51632.1"/>
    <property type="molecule type" value="Genomic_DNA"/>
</dbReference>
<evidence type="ECO:0000256" key="7">
    <source>
        <dbReference type="SAM" id="Phobius"/>
    </source>
</evidence>
<evidence type="ECO:0000256" key="2">
    <source>
        <dbReference type="ARBA" id="ARBA00022448"/>
    </source>
</evidence>
<organism evidence="8 9">
    <name type="scientific">Nisaea acidiphila</name>
    <dbReference type="NCBI Taxonomy" id="1862145"/>
    <lineage>
        <taxon>Bacteria</taxon>
        <taxon>Pseudomonadati</taxon>
        <taxon>Pseudomonadota</taxon>
        <taxon>Alphaproteobacteria</taxon>
        <taxon>Rhodospirillales</taxon>
        <taxon>Thalassobaculaceae</taxon>
        <taxon>Nisaea</taxon>
    </lineage>
</organism>
<dbReference type="InterPro" id="IPR010290">
    <property type="entry name" value="TM_effector"/>
</dbReference>
<dbReference type="RefSeq" id="WP_257771251.1">
    <property type="nucleotide sequence ID" value="NZ_CP102480.1"/>
</dbReference>
<feature type="transmembrane region" description="Helical" evidence="7">
    <location>
        <begin position="227"/>
        <end position="246"/>
    </location>
</feature>
<dbReference type="GO" id="GO:0005886">
    <property type="term" value="C:plasma membrane"/>
    <property type="evidence" value="ECO:0007669"/>
    <property type="project" value="UniProtKB-SubCell"/>
</dbReference>
<evidence type="ECO:0000256" key="5">
    <source>
        <dbReference type="ARBA" id="ARBA00022989"/>
    </source>
</evidence>
<dbReference type="PANTHER" id="PTHR23513:SF11">
    <property type="entry name" value="STAPHYLOFERRIN A TRANSPORTER"/>
    <property type="match status" value="1"/>
</dbReference>
<evidence type="ECO:0000256" key="1">
    <source>
        <dbReference type="ARBA" id="ARBA00004651"/>
    </source>
</evidence>
<accession>A0A9J7AWF5</accession>
<evidence type="ECO:0000313" key="9">
    <source>
        <dbReference type="Proteomes" id="UP001060336"/>
    </source>
</evidence>
<keyword evidence="6 7" id="KW-0472">Membrane</keyword>
<dbReference type="Pfam" id="PF05977">
    <property type="entry name" value="MFS_3"/>
    <property type="match status" value="1"/>
</dbReference>
<feature type="transmembrane region" description="Helical" evidence="7">
    <location>
        <begin position="380"/>
        <end position="400"/>
    </location>
</feature>
<dbReference type="KEGG" id="naci:NUH88_08010"/>
<feature type="transmembrane region" description="Helical" evidence="7">
    <location>
        <begin position="177"/>
        <end position="196"/>
    </location>
</feature>
<feature type="transmembrane region" description="Helical" evidence="7">
    <location>
        <begin position="110"/>
        <end position="127"/>
    </location>
</feature>
<dbReference type="AlphaFoldDB" id="A0A9J7AWF5"/>
<feature type="transmembrane region" description="Helical" evidence="7">
    <location>
        <begin position="315"/>
        <end position="340"/>
    </location>
</feature>
<reference evidence="8" key="1">
    <citation type="submission" date="2022-08" db="EMBL/GenBank/DDBJ databases">
        <title>Nisaea acidiphila sp. nov., isolated from a marine algal debris and emended description of the genus Nisaea Urios et al. 2008.</title>
        <authorList>
            <person name="Kwon K."/>
        </authorList>
    </citation>
    <scope>NUCLEOTIDE SEQUENCE</scope>
    <source>
        <strain evidence="8">MEBiC11861</strain>
    </source>
</reference>
<protein>
    <submittedName>
        <fullName evidence="8">MFS transporter</fullName>
    </submittedName>
</protein>
<evidence type="ECO:0000256" key="3">
    <source>
        <dbReference type="ARBA" id="ARBA00022475"/>
    </source>
</evidence>
<evidence type="ECO:0000256" key="4">
    <source>
        <dbReference type="ARBA" id="ARBA00022692"/>
    </source>
</evidence>
<keyword evidence="3" id="KW-1003">Cell membrane</keyword>
<feature type="transmembrane region" description="Helical" evidence="7">
    <location>
        <begin position="148"/>
        <end position="171"/>
    </location>
</feature>
<feature type="transmembrane region" description="Helical" evidence="7">
    <location>
        <begin position="290"/>
        <end position="309"/>
    </location>
</feature>
<keyword evidence="9" id="KW-1185">Reference proteome</keyword>
<feature type="transmembrane region" description="Helical" evidence="7">
    <location>
        <begin position="266"/>
        <end position="283"/>
    </location>
</feature>
<dbReference type="Gene3D" id="1.20.1250.20">
    <property type="entry name" value="MFS general substrate transporter like domains"/>
    <property type="match status" value="1"/>
</dbReference>